<evidence type="ECO:0000256" key="2">
    <source>
        <dbReference type="ARBA" id="ARBA00022927"/>
    </source>
</evidence>
<dbReference type="InterPro" id="IPR036322">
    <property type="entry name" value="WD40_repeat_dom_sf"/>
</dbReference>
<feature type="compositionally biased region" description="Pro residues" evidence="4">
    <location>
        <begin position="135"/>
        <end position="145"/>
    </location>
</feature>
<dbReference type="PANTHER" id="PTHR12616:SF1">
    <property type="entry name" value="VACUOLAR PROTEIN SORTING-ASSOCIATED PROTEIN 41 HOMOLOG"/>
    <property type="match status" value="1"/>
</dbReference>
<evidence type="ECO:0000256" key="4">
    <source>
        <dbReference type="SAM" id="MobiDB-lite"/>
    </source>
</evidence>
<dbReference type="SMART" id="SM00299">
    <property type="entry name" value="CLH"/>
    <property type="match status" value="1"/>
</dbReference>
<keyword evidence="7" id="KW-1185">Reference proteome</keyword>
<feature type="compositionally biased region" description="Acidic residues" evidence="4">
    <location>
        <begin position="53"/>
        <end position="66"/>
    </location>
</feature>
<sequence length="1326" mass="144740">MDVSKLVVYFNSLNSKGGSHPRMAREAARDEDDEDDASMVSTSGKRSRRNGEAQDESSEEEEEDEEPRLKYASMTGHLRSIYRNGDATSAFLVAGDKMIVGTHNGNIHVLSVPSLDPIRSYRAHHASISALSISPYPPPLAPPNSEPSQKASKERTNSPRPLTPKQDIKGLPAKDSPSTQNLKAPVVPLTPSNQIYIGSSSMDGNVCVQSLTDPRDVILRNFGRPVKAVALSPEYRSDRSYLSGGLASSLVLTAGGQTGTRSTATTSGAAAATSGWLGSIGFGHNTGKDSVLHSGEGTISTIKFSLSGKYVVWVNEQGIKLMRSNLRLESAESEHAWKRINHIDHPNRPGWEEMAGIWKAHVEWIDEAGLESDDFYPVNGVDETKAAGTDIERLKSTDRSRRTEKLVVGWSGTIWIVNVRPGGGTGKQAKIAEVDIVTILLLVLAYVTPGEDLLSTQKKSSRGVSRRHNALPPEMRIIDINKQEEVSVAEPLGITRFESLSATDYHMCALPAMRIPKKALIQRGALEAIGGGIEAIGGGIWDATMYPARLFTSDASVRSSGSPHSSRPASIFNASTNLSAAQKRDGQHPPTPIPPPPSGHGMKVFIHSPYDCVIATKPSLSDHYMWLESHSKYEDAWKLLNSNPESAPNPSEHDSDTSLSTPTNGSLVEFFADDGSQPTRSVRHDASDRAEKEKLRVGESWLQQVVSTGDWSRAGEVAGQVLGLSPRWESWVRSFAHADKFDEITPFVPVDSAHPPLSSATYEILLDHYIYTDVPRFGELLDRWPTELFDADVVLRTVLNRVDSGDFSPSARKKEAVEHEWRILTSSLAKLYLASGRPRKALGCYIQLQDADAAMSLISDTHLVDAVADDVPGFILLRVTKDQERSGDISELAAATLEPIRLLVSSAHNGLVLPDTVINQLKARFGMPNPYLFFYFRALWEGDTSPSPSERPSTPPQAPSRFRATTAAASDRLLISEGRALVSDHADTALELLATYSRDLLLIFLKNSTNYTLALATRICQKREYIPELVFLLSKEGRTSQALRLIIDELHDVSHAIAFAKEQNDASLWDDLIQYSMNKPRFIRGLLEEVGTSIKGGPLRLVQRIPPGLEIEGLREGLGHILREHEVQESISKGVARVLRGEVNEKMSARDASLRKGIHFEVAASPKRSRPNSSGLNYATSPQHKNSEAVTTKSGHCASCGDAIIQTNARHTHQPHLLAFPCHPTPHVFHLSCLLSACLPPDQEVPGVLKQFMRVGGSRVVSSSADANGGAHDDNVDEDDDSFDELDGGGMLWDRSIGPKVDRARLLRGVLEGGCPLEDRGERDGG</sequence>
<dbReference type="GO" id="GO:0009267">
    <property type="term" value="P:cellular response to starvation"/>
    <property type="evidence" value="ECO:0007669"/>
    <property type="project" value="TreeGrafter"/>
</dbReference>
<feature type="region of interest" description="Disordered" evidence="4">
    <location>
        <begin position="1261"/>
        <end position="1289"/>
    </location>
</feature>
<reference evidence="6" key="1">
    <citation type="journal article" date="2023" name="Genome Biol. Evol.">
        <title>First Whole Genome Sequence and Flow Cytometry Genome Size Data for the Lichen-Forming Fungus Ramalina farinacea (Ascomycota).</title>
        <authorList>
            <person name="Llewellyn T."/>
            <person name="Mian S."/>
            <person name="Hill R."/>
            <person name="Leitch I.J."/>
            <person name="Gaya E."/>
        </authorList>
    </citation>
    <scope>NUCLEOTIDE SEQUENCE</scope>
    <source>
        <strain evidence="6">LIQ254RAFAR</strain>
    </source>
</reference>
<dbReference type="InterPro" id="IPR045111">
    <property type="entry name" value="Vps41/Vps8"/>
</dbReference>
<proteinExistence type="predicted"/>
<comment type="caution">
    <text evidence="6">The sequence shown here is derived from an EMBL/GenBank/DDBJ whole genome shotgun (WGS) entry which is preliminary data.</text>
</comment>
<feature type="region of interest" description="Disordered" evidence="4">
    <location>
        <begin position="1165"/>
        <end position="1187"/>
    </location>
</feature>
<dbReference type="InterPro" id="IPR011990">
    <property type="entry name" value="TPR-like_helical_dom_sf"/>
</dbReference>
<organism evidence="6 7">
    <name type="scientific">Ramalina farinacea</name>
    <dbReference type="NCBI Taxonomy" id="258253"/>
    <lineage>
        <taxon>Eukaryota</taxon>
        <taxon>Fungi</taxon>
        <taxon>Dikarya</taxon>
        <taxon>Ascomycota</taxon>
        <taxon>Pezizomycotina</taxon>
        <taxon>Lecanoromycetes</taxon>
        <taxon>OSLEUM clade</taxon>
        <taxon>Lecanoromycetidae</taxon>
        <taxon>Lecanorales</taxon>
        <taxon>Lecanorineae</taxon>
        <taxon>Ramalinaceae</taxon>
        <taxon>Ramalina</taxon>
    </lineage>
</organism>
<keyword evidence="1" id="KW-0813">Transport</keyword>
<dbReference type="GO" id="GO:0005770">
    <property type="term" value="C:late endosome"/>
    <property type="evidence" value="ECO:0007669"/>
    <property type="project" value="TreeGrafter"/>
</dbReference>
<feature type="repeat" description="CHCR" evidence="3">
    <location>
        <begin position="940"/>
        <end position="1085"/>
    </location>
</feature>
<evidence type="ECO:0000313" key="6">
    <source>
        <dbReference type="EMBL" id="MDI1484901.1"/>
    </source>
</evidence>
<gene>
    <name evidence="6" type="primary">VPS41</name>
    <name evidence="6" type="ORF">OHK93_000035</name>
</gene>
<evidence type="ECO:0000256" key="1">
    <source>
        <dbReference type="ARBA" id="ARBA00022448"/>
    </source>
</evidence>
<accession>A0AA43QHE1</accession>
<feature type="region of interest" description="Disordered" evidence="4">
    <location>
        <begin position="580"/>
        <end position="599"/>
    </location>
</feature>
<dbReference type="Pfam" id="PF23411">
    <property type="entry name" value="Beta-prop_Vps41"/>
    <property type="match status" value="1"/>
</dbReference>
<name>A0AA43QHE1_9LECA</name>
<dbReference type="GO" id="GO:0034058">
    <property type="term" value="P:endosomal vesicle fusion"/>
    <property type="evidence" value="ECO:0007669"/>
    <property type="project" value="TreeGrafter"/>
</dbReference>
<feature type="region of interest" description="Disordered" evidence="4">
    <location>
        <begin position="134"/>
        <end position="185"/>
    </location>
</feature>
<feature type="domain" description="Vps41 beta-propeller" evidence="5">
    <location>
        <begin position="196"/>
        <end position="262"/>
    </location>
</feature>
<evidence type="ECO:0000256" key="3">
    <source>
        <dbReference type="PROSITE-ProRule" id="PRU01006"/>
    </source>
</evidence>
<feature type="region of interest" description="Disordered" evidence="4">
    <location>
        <begin position="13"/>
        <end position="69"/>
    </location>
</feature>
<evidence type="ECO:0000313" key="7">
    <source>
        <dbReference type="Proteomes" id="UP001161017"/>
    </source>
</evidence>
<dbReference type="GO" id="GO:0016236">
    <property type="term" value="P:macroautophagy"/>
    <property type="evidence" value="ECO:0007669"/>
    <property type="project" value="TreeGrafter"/>
</dbReference>
<keyword evidence="2" id="KW-0653">Protein transport</keyword>
<dbReference type="InterPro" id="IPR057780">
    <property type="entry name" value="Beta-prop_Vps41"/>
</dbReference>
<dbReference type="SUPFAM" id="SSF50978">
    <property type="entry name" value="WD40 repeat-like"/>
    <property type="match status" value="1"/>
</dbReference>
<dbReference type="PANTHER" id="PTHR12616">
    <property type="entry name" value="VACUOLAR PROTEIN SORTING VPS41"/>
    <property type="match status" value="1"/>
</dbReference>
<dbReference type="Pfam" id="PF23556">
    <property type="entry name" value="TPR_Vps41"/>
    <property type="match status" value="2"/>
</dbReference>
<dbReference type="GO" id="GO:0030897">
    <property type="term" value="C:HOPS complex"/>
    <property type="evidence" value="ECO:0007669"/>
    <property type="project" value="TreeGrafter"/>
</dbReference>
<feature type="compositionally biased region" description="Polar residues" evidence="4">
    <location>
        <begin position="1171"/>
        <end position="1187"/>
    </location>
</feature>
<evidence type="ECO:0000259" key="5">
    <source>
        <dbReference type="Pfam" id="PF23411"/>
    </source>
</evidence>
<protein>
    <submittedName>
        <fullName evidence="6">Vacuolar protein sorting-associated protein 41</fullName>
    </submittedName>
</protein>
<dbReference type="Proteomes" id="UP001161017">
    <property type="component" value="Unassembled WGS sequence"/>
</dbReference>
<dbReference type="EMBL" id="JAPUFD010000001">
    <property type="protein sequence ID" value="MDI1484901.1"/>
    <property type="molecule type" value="Genomic_DNA"/>
</dbReference>
<feature type="compositionally biased region" description="Acidic residues" evidence="4">
    <location>
        <begin position="1275"/>
        <end position="1287"/>
    </location>
</feature>
<dbReference type="Gene3D" id="2.130.10.10">
    <property type="entry name" value="YVTN repeat-like/Quinoprotein amine dehydrogenase"/>
    <property type="match status" value="1"/>
</dbReference>
<dbReference type="Gene3D" id="1.25.40.10">
    <property type="entry name" value="Tetratricopeptide repeat domain"/>
    <property type="match status" value="1"/>
</dbReference>
<dbReference type="InterPro" id="IPR015943">
    <property type="entry name" value="WD40/YVTN_repeat-like_dom_sf"/>
</dbReference>
<feature type="compositionally biased region" description="Polar residues" evidence="4">
    <location>
        <begin position="657"/>
        <end position="666"/>
    </location>
</feature>
<feature type="region of interest" description="Disordered" evidence="4">
    <location>
        <begin position="641"/>
        <end position="690"/>
    </location>
</feature>
<dbReference type="GO" id="GO:0006623">
    <property type="term" value="P:protein targeting to vacuole"/>
    <property type="evidence" value="ECO:0007669"/>
    <property type="project" value="InterPro"/>
</dbReference>
<dbReference type="PROSITE" id="PS50236">
    <property type="entry name" value="CHCR"/>
    <property type="match status" value="1"/>
</dbReference>
<feature type="compositionally biased region" description="Pro residues" evidence="4">
    <location>
        <begin position="589"/>
        <end position="598"/>
    </location>
</feature>
<dbReference type="InterPro" id="IPR000547">
    <property type="entry name" value="Clathrin_H-chain/VPS_repeat"/>
</dbReference>